<feature type="transmembrane region" description="Helical" evidence="7">
    <location>
        <begin position="413"/>
        <end position="432"/>
    </location>
</feature>
<dbReference type="GO" id="GO:0005886">
    <property type="term" value="C:plasma membrane"/>
    <property type="evidence" value="ECO:0007669"/>
    <property type="project" value="UniProtKB-SubCell"/>
</dbReference>
<keyword evidence="4 7" id="KW-0812">Transmembrane</keyword>
<keyword evidence="3" id="KW-1003">Cell membrane</keyword>
<dbReference type="EMBL" id="CP001338">
    <property type="protein sequence ID" value="ACL16966.1"/>
    <property type="molecule type" value="Genomic_DNA"/>
</dbReference>
<keyword evidence="6 7" id="KW-0472">Membrane</keyword>
<dbReference type="GO" id="GO:0042910">
    <property type="term" value="F:xenobiotic transmembrane transporter activity"/>
    <property type="evidence" value="ECO:0007669"/>
    <property type="project" value="InterPro"/>
</dbReference>
<dbReference type="GeneID" id="7272196"/>
<keyword evidence="5 7" id="KW-1133">Transmembrane helix</keyword>
<sequence length="473" mass="50027">MTESNPEVTQNTDLKMKAETAGVSLLRGDPKKAILKLSGPMIVAMLLMSLYNIVNAIWVAGLGSDAMAAVGFITPLFMIIMGLGAGLGAGVTSVISRRIGAEDREGADSAAVHALLLMLAISAILTVPLILFAQPIALLFGAGKTAGLAAEYGQVIFAGTVLLLFSNIGYAILRAEGDAKRTMYAMVASSLINMVLDPLLIYTAGLGIAGAAWGTLISVGFVSVVLLYWFFVKRDTYISLSWQHFKPDRAIVTDVLKVGLPASLEFVLMSALAIILNGILVIVAGTDAVAVYTAGWRVVMFAIIPVVAIGTAVTAVTGAAYGARLYKRLRVIHRFSVGFGIAITLLISVVTYVFSQQIAYLFAYAPESAHLSPTIAAFLATMCFFYPFVPPGIMSGCVFQGLGRGVNSLIVSLFRNLLFIAVFAYVLGVVLGMGEHGVWWGIVIGDILGGLLGYAWARYHISQLISLPGASAD</sequence>
<dbReference type="InterPro" id="IPR048279">
    <property type="entry name" value="MdtK-like"/>
</dbReference>
<keyword evidence="9" id="KW-1185">Reference proteome</keyword>
<gene>
    <name evidence="8" type="ordered locus">Mpal_1654</name>
</gene>
<evidence type="ECO:0000256" key="1">
    <source>
        <dbReference type="ARBA" id="ARBA00004651"/>
    </source>
</evidence>
<feature type="transmembrane region" description="Helical" evidence="7">
    <location>
        <begin position="152"/>
        <end position="173"/>
    </location>
</feature>
<dbReference type="AlphaFoldDB" id="B8GJC5"/>
<dbReference type="InterPro" id="IPR002528">
    <property type="entry name" value="MATE_fam"/>
</dbReference>
<dbReference type="NCBIfam" id="TIGR00797">
    <property type="entry name" value="matE"/>
    <property type="match status" value="1"/>
</dbReference>
<protein>
    <submittedName>
        <fullName evidence="8">MATE efflux family protein</fullName>
    </submittedName>
</protein>
<keyword evidence="2" id="KW-0813">Transport</keyword>
<dbReference type="RefSeq" id="WP_012618285.1">
    <property type="nucleotide sequence ID" value="NC_011832.1"/>
</dbReference>
<name>B8GJC5_METPE</name>
<accession>B8GJC5</accession>
<dbReference type="HOGENOM" id="CLU_012893_0_1_2"/>
<proteinExistence type="predicted"/>
<feature type="transmembrane region" description="Helical" evidence="7">
    <location>
        <begin position="41"/>
        <end position="60"/>
    </location>
</feature>
<dbReference type="PIRSF" id="PIRSF006603">
    <property type="entry name" value="DinF"/>
    <property type="match status" value="1"/>
</dbReference>
<dbReference type="PANTHER" id="PTHR43549:SF2">
    <property type="entry name" value="MULTIDRUG RESISTANCE PROTEIN NORM-RELATED"/>
    <property type="match status" value="1"/>
</dbReference>
<feature type="transmembrane region" description="Helical" evidence="7">
    <location>
        <begin position="211"/>
        <end position="231"/>
    </location>
</feature>
<feature type="transmembrane region" description="Helical" evidence="7">
    <location>
        <begin position="110"/>
        <end position="132"/>
    </location>
</feature>
<feature type="transmembrane region" description="Helical" evidence="7">
    <location>
        <begin position="438"/>
        <end position="457"/>
    </location>
</feature>
<dbReference type="OrthoDB" id="214119at2157"/>
<feature type="transmembrane region" description="Helical" evidence="7">
    <location>
        <begin position="66"/>
        <end position="89"/>
    </location>
</feature>
<feature type="transmembrane region" description="Helical" evidence="7">
    <location>
        <begin position="298"/>
        <end position="323"/>
    </location>
</feature>
<dbReference type="KEGG" id="mpl:Mpal_1654"/>
<dbReference type="GO" id="GO:0015297">
    <property type="term" value="F:antiporter activity"/>
    <property type="evidence" value="ECO:0007669"/>
    <property type="project" value="InterPro"/>
</dbReference>
<dbReference type="InterPro" id="IPR052031">
    <property type="entry name" value="Membrane_Transporter-Flippase"/>
</dbReference>
<dbReference type="STRING" id="521011.Mpal_1654"/>
<dbReference type="eggNOG" id="arCOG01731">
    <property type="taxonomic scope" value="Archaea"/>
</dbReference>
<evidence type="ECO:0000256" key="7">
    <source>
        <dbReference type="SAM" id="Phobius"/>
    </source>
</evidence>
<feature type="transmembrane region" description="Helical" evidence="7">
    <location>
        <begin position="185"/>
        <end position="205"/>
    </location>
</feature>
<dbReference type="PANTHER" id="PTHR43549">
    <property type="entry name" value="MULTIDRUG RESISTANCE PROTEIN YPNP-RELATED"/>
    <property type="match status" value="1"/>
</dbReference>
<feature type="transmembrane region" description="Helical" evidence="7">
    <location>
        <begin position="335"/>
        <end position="355"/>
    </location>
</feature>
<dbReference type="Pfam" id="PF01554">
    <property type="entry name" value="MatE"/>
    <property type="match status" value="2"/>
</dbReference>
<evidence type="ECO:0000313" key="9">
    <source>
        <dbReference type="Proteomes" id="UP000002457"/>
    </source>
</evidence>
<feature type="transmembrane region" description="Helical" evidence="7">
    <location>
        <begin position="266"/>
        <end position="292"/>
    </location>
</feature>
<reference evidence="8 9" key="1">
    <citation type="journal article" date="2015" name="Genome Announc.">
        <title>Complete Genome Sequence of Methanosphaerula palustris E1-9CT, a Hydrogenotrophic Methanogen Isolated from a Minerotrophic Fen Peatland.</title>
        <authorList>
            <person name="Cadillo-Quiroz H."/>
            <person name="Browne P."/>
            <person name="Kyrpides N."/>
            <person name="Woyke T."/>
            <person name="Goodwin L."/>
            <person name="Detter C."/>
            <person name="Yavitt J.B."/>
            <person name="Zinder S.H."/>
        </authorList>
    </citation>
    <scope>NUCLEOTIDE SEQUENCE [LARGE SCALE GENOMIC DNA]</scope>
    <source>
        <strain evidence="9">ATCC BAA-1556 / DSM 19958 / E1-9c</strain>
    </source>
</reference>
<dbReference type="CDD" id="cd13147">
    <property type="entry name" value="MATE_MJ0709_like"/>
    <property type="match status" value="1"/>
</dbReference>
<dbReference type="Proteomes" id="UP000002457">
    <property type="component" value="Chromosome"/>
</dbReference>
<evidence type="ECO:0000313" key="8">
    <source>
        <dbReference type="EMBL" id="ACL16966.1"/>
    </source>
</evidence>
<evidence type="ECO:0000256" key="3">
    <source>
        <dbReference type="ARBA" id="ARBA00022475"/>
    </source>
</evidence>
<comment type="subcellular location">
    <subcellularLocation>
        <location evidence="1">Cell membrane</location>
        <topology evidence="1">Multi-pass membrane protein</topology>
    </subcellularLocation>
</comment>
<evidence type="ECO:0000256" key="6">
    <source>
        <dbReference type="ARBA" id="ARBA00023136"/>
    </source>
</evidence>
<organism evidence="8 9">
    <name type="scientific">Methanosphaerula palustris (strain ATCC BAA-1556 / DSM 19958 / E1-9c)</name>
    <dbReference type="NCBI Taxonomy" id="521011"/>
    <lineage>
        <taxon>Archaea</taxon>
        <taxon>Methanobacteriati</taxon>
        <taxon>Methanobacteriota</taxon>
        <taxon>Stenosarchaea group</taxon>
        <taxon>Methanomicrobia</taxon>
        <taxon>Methanomicrobiales</taxon>
        <taxon>Methanoregulaceae</taxon>
        <taxon>Methanosphaerula</taxon>
    </lineage>
</organism>
<feature type="transmembrane region" description="Helical" evidence="7">
    <location>
        <begin position="375"/>
        <end position="401"/>
    </location>
</feature>
<evidence type="ECO:0000256" key="5">
    <source>
        <dbReference type="ARBA" id="ARBA00022989"/>
    </source>
</evidence>
<evidence type="ECO:0000256" key="2">
    <source>
        <dbReference type="ARBA" id="ARBA00022448"/>
    </source>
</evidence>
<evidence type="ECO:0000256" key="4">
    <source>
        <dbReference type="ARBA" id="ARBA00022692"/>
    </source>
</evidence>